<gene>
    <name evidence="6" type="ORF">GCL57_13980</name>
</gene>
<protein>
    <submittedName>
        <fullName evidence="6">ATP-grasp domain-containing protein</fullName>
    </submittedName>
</protein>
<dbReference type="InterPro" id="IPR011761">
    <property type="entry name" value="ATP-grasp"/>
</dbReference>
<evidence type="ECO:0000256" key="2">
    <source>
        <dbReference type="ARBA" id="ARBA00022741"/>
    </source>
</evidence>
<organism evidence="6 7">
    <name type="scientific">Fluviispira multicolorata</name>
    <dbReference type="NCBI Taxonomy" id="2654512"/>
    <lineage>
        <taxon>Bacteria</taxon>
        <taxon>Pseudomonadati</taxon>
        <taxon>Bdellovibrionota</taxon>
        <taxon>Oligoflexia</taxon>
        <taxon>Silvanigrellales</taxon>
        <taxon>Silvanigrellaceae</taxon>
        <taxon>Fluviispira</taxon>
    </lineage>
</organism>
<evidence type="ECO:0000259" key="5">
    <source>
        <dbReference type="PROSITE" id="PS50975"/>
    </source>
</evidence>
<dbReference type="SUPFAM" id="SSF56059">
    <property type="entry name" value="Glutathione synthetase ATP-binding domain-like"/>
    <property type="match status" value="1"/>
</dbReference>
<keyword evidence="2 4" id="KW-0547">Nucleotide-binding</keyword>
<keyword evidence="1" id="KW-0436">Ligase</keyword>
<dbReference type="PANTHER" id="PTHR43585">
    <property type="entry name" value="FUMIPYRROLE BIOSYNTHESIS PROTEIN C"/>
    <property type="match status" value="1"/>
</dbReference>
<keyword evidence="7" id="KW-1185">Reference proteome</keyword>
<dbReference type="Proteomes" id="UP000442694">
    <property type="component" value="Unassembled WGS sequence"/>
</dbReference>
<sequence length="405" mass="46380">MYAIIVDPFSSGADFLKELMKYDIKVITVVSAQARKAVFFSQLTNCISEDCSLEDLIERILNITLGENILFCLAGSEVGVQLSEKISQELNIKTNLKEFSKERINKYLMHERIREFGLKSIEQFLIKDIKNKIPNFKFPVVLKPTQSAGSDAVVFCKNENEVKRYIECNLGTTNKIGIENNELLLQEFITGTEFVVDLTTYDDYTELVAMWKYEKKLTINGNFIYSSLKLVDSQNIYFDRLLNYSKQVVKALGTCIGPSHVEIMIDNVDEPVLIEVGSRPHGGKSQVIMKECLGYNQITRTLELIIEQKKNITYEPKKYGELVFLISSKKGVFKGFGLIEKMKELDGYIDFFPFLKVNDDLSITIDLLSIPGIIMFASERKDLVRESVKKLRSLESRDDFYIIEE</sequence>
<evidence type="ECO:0000256" key="3">
    <source>
        <dbReference type="ARBA" id="ARBA00022840"/>
    </source>
</evidence>
<proteinExistence type="predicted"/>
<dbReference type="Pfam" id="PF13535">
    <property type="entry name" value="ATP-grasp_4"/>
    <property type="match status" value="1"/>
</dbReference>
<reference evidence="6 7" key="1">
    <citation type="submission" date="2019-10" db="EMBL/GenBank/DDBJ databases">
        <title>New genus of Silvanigrellaceae.</title>
        <authorList>
            <person name="Pitt A."/>
            <person name="Hahn M.W."/>
        </authorList>
    </citation>
    <scope>NUCLEOTIDE SEQUENCE [LARGE SCALE GENOMIC DNA]</scope>
    <source>
        <strain evidence="6 7">33A1-SZDP</strain>
    </source>
</reference>
<dbReference type="PROSITE" id="PS50975">
    <property type="entry name" value="ATP_GRASP"/>
    <property type="match status" value="1"/>
</dbReference>
<comment type="caution">
    <text evidence="6">The sequence shown here is derived from an EMBL/GenBank/DDBJ whole genome shotgun (WGS) entry which is preliminary data.</text>
</comment>
<evidence type="ECO:0000256" key="4">
    <source>
        <dbReference type="PROSITE-ProRule" id="PRU00409"/>
    </source>
</evidence>
<keyword evidence="3 4" id="KW-0067">ATP-binding</keyword>
<name>A0A833JAA2_9BACT</name>
<dbReference type="RefSeq" id="WP_152213978.1">
    <property type="nucleotide sequence ID" value="NZ_WFLN01000011.1"/>
</dbReference>
<evidence type="ECO:0000313" key="6">
    <source>
        <dbReference type="EMBL" id="KAB8027716.1"/>
    </source>
</evidence>
<dbReference type="GO" id="GO:0046872">
    <property type="term" value="F:metal ion binding"/>
    <property type="evidence" value="ECO:0007669"/>
    <property type="project" value="InterPro"/>
</dbReference>
<dbReference type="GO" id="GO:0005524">
    <property type="term" value="F:ATP binding"/>
    <property type="evidence" value="ECO:0007669"/>
    <property type="project" value="UniProtKB-UniRule"/>
</dbReference>
<dbReference type="EMBL" id="WFLN01000011">
    <property type="protein sequence ID" value="KAB8027716.1"/>
    <property type="molecule type" value="Genomic_DNA"/>
</dbReference>
<dbReference type="PANTHER" id="PTHR43585:SF2">
    <property type="entry name" value="ATP-GRASP ENZYME FSQD"/>
    <property type="match status" value="1"/>
</dbReference>
<evidence type="ECO:0000256" key="1">
    <source>
        <dbReference type="ARBA" id="ARBA00022598"/>
    </source>
</evidence>
<dbReference type="Gene3D" id="3.30.470.20">
    <property type="entry name" value="ATP-grasp fold, B domain"/>
    <property type="match status" value="1"/>
</dbReference>
<accession>A0A833JAA2</accession>
<dbReference type="InterPro" id="IPR052032">
    <property type="entry name" value="ATP-dep_AA_Ligase"/>
</dbReference>
<dbReference type="GO" id="GO:0016874">
    <property type="term" value="F:ligase activity"/>
    <property type="evidence" value="ECO:0007669"/>
    <property type="project" value="UniProtKB-KW"/>
</dbReference>
<dbReference type="AlphaFoldDB" id="A0A833JAA2"/>
<evidence type="ECO:0000313" key="7">
    <source>
        <dbReference type="Proteomes" id="UP000442694"/>
    </source>
</evidence>
<feature type="domain" description="ATP-grasp" evidence="5">
    <location>
        <begin position="110"/>
        <end position="306"/>
    </location>
</feature>